<sequence length="668" mass="77667">MSASSTNSGSSRFRVDAASFSPSHINQQQPYQHHQHHQYQYYHPNIAAHHHHQQQPYLYYQQPMPMIYPYLQYPMQQIPEPIQQIPQPNQRIQPHQPHQHHQPLNNQQPQQKPQSPLNNHQQPISGQHQQPISDQPNHPSEKEILKKEQDEKKENEISIPYYINTNRTDYLQSTTNKSTTTIIKNVNPNEFIINTNLMKIIDINQDTTIIKKEEPEVPKPVINPQPSPTENWASVLKKNTNQKSPTIAKIKPITSIPNSTPTTLIKDFEESLGIILLKILHDPRYNIFQDNNVQFYNSKPKGFTNTGNICFMNSILQVLFFCLPFNKLMKIIEIKSPKSLNQYPIIKSTVELFENYSMNQSKNISPEVFYNKIKNIQKFQHLVWGRQEDAEEFLGYYLDALNEEFIESIKNIKSEEIEKLTKNYNDLELSNILITLKKIKKSEGDDDDDDDDEWVEVNNSKKNITKIEIEPTPLNLIFGGEFKSVLTLTKGTKINLDPFQHVQLDLSKSESIEDALIHFNELENINYKNSNNKEIEIKKQTFIEKLPNVLIIHLKRFSYEESNSNGNAGSGIVEKVKKRINYNNKLIIPKELLSNQQQDEEYQLVSVVYHHGSSADAGHYTSDIQTNDQWYRIDDTVIKEINEDEVMNGGTEEENNIKNAYILLYSRI</sequence>
<evidence type="ECO:0000313" key="10">
    <source>
        <dbReference type="EMBL" id="CAI5760811.1"/>
    </source>
</evidence>
<dbReference type="PANTHER" id="PTHR24006">
    <property type="entry name" value="UBIQUITIN CARBOXYL-TERMINAL HYDROLASE"/>
    <property type="match status" value="1"/>
</dbReference>
<dbReference type="OrthoDB" id="429671at2759"/>
<feature type="region of interest" description="Disordered" evidence="8">
    <location>
        <begin position="87"/>
        <end position="139"/>
    </location>
</feature>
<dbReference type="PROSITE" id="PS00972">
    <property type="entry name" value="USP_1"/>
    <property type="match status" value="1"/>
</dbReference>
<feature type="coiled-coil region" evidence="7">
    <location>
        <begin position="398"/>
        <end position="430"/>
    </location>
</feature>
<evidence type="ECO:0000256" key="1">
    <source>
        <dbReference type="ARBA" id="ARBA00000707"/>
    </source>
</evidence>
<reference evidence="10" key="1">
    <citation type="submission" date="2022-12" db="EMBL/GenBank/DDBJ databases">
        <authorList>
            <person name="Brejova B."/>
        </authorList>
    </citation>
    <scope>NUCLEOTIDE SEQUENCE</scope>
</reference>
<keyword evidence="5 6" id="KW-0788">Thiol protease</keyword>
<evidence type="ECO:0000259" key="9">
    <source>
        <dbReference type="PROSITE" id="PS50235"/>
    </source>
</evidence>
<gene>
    <name evidence="10" type="ORF">CANVERA_P5319</name>
</gene>
<comment type="caution">
    <text evidence="10">The sequence shown here is derived from an EMBL/GenBank/DDBJ whole genome shotgun (WGS) entry which is preliminary data.</text>
</comment>
<evidence type="ECO:0000256" key="2">
    <source>
        <dbReference type="ARBA" id="ARBA00022670"/>
    </source>
</evidence>
<keyword evidence="4 6" id="KW-0378">Hydrolase</keyword>
<evidence type="ECO:0000256" key="4">
    <source>
        <dbReference type="ARBA" id="ARBA00022801"/>
    </source>
</evidence>
<comment type="catalytic activity">
    <reaction evidence="1 6">
        <text>Thiol-dependent hydrolysis of ester, thioester, amide, peptide and isopeptide bonds formed by the C-terminal Gly of ubiquitin (a 76-residue protein attached to proteins as an intracellular targeting signal).</text>
        <dbReference type="EC" id="3.4.19.12"/>
    </reaction>
</comment>
<dbReference type="Proteomes" id="UP001152885">
    <property type="component" value="Unassembled WGS sequence"/>
</dbReference>
<dbReference type="GO" id="GO:0005829">
    <property type="term" value="C:cytosol"/>
    <property type="evidence" value="ECO:0007669"/>
    <property type="project" value="TreeGrafter"/>
</dbReference>
<protein>
    <recommendedName>
        <fullName evidence="6">Ubiquitin carboxyl-terminal hydrolase</fullName>
        <ecNumber evidence="6">3.4.19.12</ecNumber>
    </recommendedName>
</protein>
<evidence type="ECO:0000256" key="7">
    <source>
        <dbReference type="SAM" id="Coils"/>
    </source>
</evidence>
<dbReference type="GO" id="GO:0016579">
    <property type="term" value="P:protein deubiquitination"/>
    <property type="evidence" value="ECO:0007669"/>
    <property type="project" value="InterPro"/>
</dbReference>
<dbReference type="InterPro" id="IPR028889">
    <property type="entry name" value="USP"/>
</dbReference>
<dbReference type="GO" id="GO:0004843">
    <property type="term" value="F:cysteine-type deubiquitinase activity"/>
    <property type="evidence" value="ECO:0007669"/>
    <property type="project" value="UniProtKB-UniRule"/>
</dbReference>
<dbReference type="GO" id="GO:0005634">
    <property type="term" value="C:nucleus"/>
    <property type="evidence" value="ECO:0007669"/>
    <property type="project" value="TreeGrafter"/>
</dbReference>
<dbReference type="Gene3D" id="3.90.70.10">
    <property type="entry name" value="Cysteine proteinases"/>
    <property type="match status" value="1"/>
</dbReference>
<keyword evidence="3 6" id="KW-0833">Ubl conjugation pathway</keyword>
<dbReference type="PROSITE" id="PS00973">
    <property type="entry name" value="USP_2"/>
    <property type="match status" value="1"/>
</dbReference>
<dbReference type="InterPro" id="IPR038765">
    <property type="entry name" value="Papain-like_cys_pep_sf"/>
</dbReference>
<keyword evidence="7" id="KW-0175">Coiled coil</keyword>
<dbReference type="Pfam" id="PF00443">
    <property type="entry name" value="UCH"/>
    <property type="match status" value="1"/>
</dbReference>
<evidence type="ECO:0000256" key="5">
    <source>
        <dbReference type="ARBA" id="ARBA00022807"/>
    </source>
</evidence>
<dbReference type="AlphaFoldDB" id="A0A9W4U0W6"/>
<dbReference type="InterPro" id="IPR018200">
    <property type="entry name" value="USP_CS"/>
</dbReference>
<feature type="compositionally biased region" description="Low complexity" evidence="8">
    <location>
        <begin position="87"/>
        <end position="116"/>
    </location>
</feature>
<dbReference type="EMBL" id="CANTUO010000007">
    <property type="protein sequence ID" value="CAI5760811.1"/>
    <property type="molecule type" value="Genomic_DNA"/>
</dbReference>
<comment type="similarity">
    <text evidence="6">Belongs to the peptidase C19 family.</text>
</comment>
<feature type="compositionally biased region" description="Polar residues" evidence="8">
    <location>
        <begin position="117"/>
        <end position="138"/>
    </location>
</feature>
<dbReference type="EC" id="3.4.19.12" evidence="6"/>
<keyword evidence="11" id="KW-1185">Reference proteome</keyword>
<dbReference type="InterPro" id="IPR050164">
    <property type="entry name" value="Peptidase_C19"/>
</dbReference>
<organism evidence="10 11">
    <name type="scientific">Candida verbasci</name>
    <dbReference type="NCBI Taxonomy" id="1227364"/>
    <lineage>
        <taxon>Eukaryota</taxon>
        <taxon>Fungi</taxon>
        <taxon>Dikarya</taxon>
        <taxon>Ascomycota</taxon>
        <taxon>Saccharomycotina</taxon>
        <taxon>Pichiomycetes</taxon>
        <taxon>Debaryomycetaceae</taxon>
        <taxon>Candida/Lodderomyces clade</taxon>
        <taxon>Candida</taxon>
    </lineage>
</organism>
<dbReference type="PROSITE" id="PS50235">
    <property type="entry name" value="USP_3"/>
    <property type="match status" value="1"/>
</dbReference>
<feature type="domain" description="USP" evidence="9">
    <location>
        <begin position="301"/>
        <end position="668"/>
    </location>
</feature>
<name>A0A9W4U0W6_9ASCO</name>
<dbReference type="GO" id="GO:0006508">
    <property type="term" value="P:proteolysis"/>
    <property type="evidence" value="ECO:0007669"/>
    <property type="project" value="UniProtKB-KW"/>
</dbReference>
<keyword evidence="2 6" id="KW-0645">Protease</keyword>
<dbReference type="InterPro" id="IPR001394">
    <property type="entry name" value="Peptidase_C19_UCH"/>
</dbReference>
<dbReference type="SUPFAM" id="SSF54001">
    <property type="entry name" value="Cysteine proteinases"/>
    <property type="match status" value="1"/>
</dbReference>
<proteinExistence type="inferred from homology"/>
<dbReference type="PANTHER" id="PTHR24006:SF687">
    <property type="entry name" value="UBIQUITIN CARBOXYL-TERMINAL HYDROLASE 10"/>
    <property type="match status" value="1"/>
</dbReference>
<evidence type="ECO:0000256" key="8">
    <source>
        <dbReference type="SAM" id="MobiDB-lite"/>
    </source>
</evidence>
<evidence type="ECO:0000256" key="3">
    <source>
        <dbReference type="ARBA" id="ARBA00022786"/>
    </source>
</evidence>
<evidence type="ECO:0000313" key="11">
    <source>
        <dbReference type="Proteomes" id="UP001152885"/>
    </source>
</evidence>
<accession>A0A9W4U0W6</accession>
<evidence type="ECO:0000256" key="6">
    <source>
        <dbReference type="RuleBase" id="RU366025"/>
    </source>
</evidence>